<evidence type="ECO:0000313" key="2">
    <source>
        <dbReference type="Proteomes" id="UP001150062"/>
    </source>
</evidence>
<dbReference type="EMBL" id="JAOAOG010000261">
    <property type="protein sequence ID" value="KAJ6235342.1"/>
    <property type="molecule type" value="Genomic_DNA"/>
</dbReference>
<name>A0ABQ8XRU2_9EUKA</name>
<reference evidence="1" key="1">
    <citation type="submission" date="2022-08" db="EMBL/GenBank/DDBJ databases">
        <title>Novel sulfate-reducing endosymbionts in the free-living metamonad Anaeramoeba.</title>
        <authorList>
            <person name="Jerlstrom-Hultqvist J."/>
            <person name="Cepicka I."/>
            <person name="Gallot-Lavallee L."/>
            <person name="Salas-Leiva D."/>
            <person name="Curtis B.A."/>
            <person name="Zahonova K."/>
            <person name="Pipaliya S."/>
            <person name="Dacks J."/>
            <person name="Roger A.J."/>
        </authorList>
    </citation>
    <scope>NUCLEOTIDE SEQUENCE</scope>
    <source>
        <strain evidence="1">Schooner1</strain>
    </source>
</reference>
<protein>
    <submittedName>
        <fullName evidence="1">Uncharacterized protein</fullName>
    </submittedName>
</protein>
<gene>
    <name evidence="1" type="ORF">M0813_28692</name>
</gene>
<accession>A0ABQ8XRU2</accession>
<sequence>MAEPAKHMLNRDKLKHIKSFKSKERQTAQLRELNSANKDKALSGRLTCRTLKLSTVISATENIRYPQQKTMPSKILIAKNFKQNKRRHLKSR</sequence>
<comment type="caution">
    <text evidence="1">The sequence shown here is derived from an EMBL/GenBank/DDBJ whole genome shotgun (WGS) entry which is preliminary data.</text>
</comment>
<keyword evidence="2" id="KW-1185">Reference proteome</keyword>
<dbReference type="Proteomes" id="UP001150062">
    <property type="component" value="Unassembled WGS sequence"/>
</dbReference>
<organism evidence="1 2">
    <name type="scientific">Anaeramoeba flamelloides</name>
    <dbReference type="NCBI Taxonomy" id="1746091"/>
    <lineage>
        <taxon>Eukaryota</taxon>
        <taxon>Metamonada</taxon>
        <taxon>Anaeramoebidae</taxon>
        <taxon>Anaeramoeba</taxon>
    </lineage>
</organism>
<proteinExistence type="predicted"/>
<evidence type="ECO:0000313" key="1">
    <source>
        <dbReference type="EMBL" id="KAJ6235342.1"/>
    </source>
</evidence>